<feature type="compositionally biased region" description="Polar residues" evidence="1">
    <location>
        <begin position="109"/>
        <end position="121"/>
    </location>
</feature>
<evidence type="ECO:0000313" key="2">
    <source>
        <dbReference type="EMBL" id="KAF7361438.1"/>
    </source>
</evidence>
<dbReference type="AlphaFoldDB" id="A0A8H7D791"/>
<accession>A0A8H7D791</accession>
<reference evidence="2" key="1">
    <citation type="submission" date="2020-05" db="EMBL/GenBank/DDBJ databases">
        <title>Mycena genomes resolve the evolution of fungal bioluminescence.</title>
        <authorList>
            <person name="Tsai I.J."/>
        </authorList>
    </citation>
    <scope>NUCLEOTIDE SEQUENCE</scope>
    <source>
        <strain evidence="2">160909Yilan</strain>
    </source>
</reference>
<evidence type="ECO:0000256" key="1">
    <source>
        <dbReference type="SAM" id="MobiDB-lite"/>
    </source>
</evidence>
<dbReference type="EMBL" id="JACAZH010000008">
    <property type="protein sequence ID" value="KAF7361438.1"/>
    <property type="molecule type" value="Genomic_DNA"/>
</dbReference>
<name>A0A8H7D791_9AGAR</name>
<evidence type="ECO:0000313" key="3">
    <source>
        <dbReference type="Proteomes" id="UP000623467"/>
    </source>
</evidence>
<gene>
    <name evidence="2" type="ORF">MSAN_01176900</name>
</gene>
<comment type="caution">
    <text evidence="2">The sequence shown here is derived from an EMBL/GenBank/DDBJ whole genome shotgun (WGS) entry which is preliminary data.</text>
</comment>
<proteinExistence type="predicted"/>
<feature type="region of interest" description="Disordered" evidence="1">
    <location>
        <begin position="106"/>
        <end position="127"/>
    </location>
</feature>
<organism evidence="2 3">
    <name type="scientific">Mycena sanguinolenta</name>
    <dbReference type="NCBI Taxonomy" id="230812"/>
    <lineage>
        <taxon>Eukaryota</taxon>
        <taxon>Fungi</taxon>
        <taxon>Dikarya</taxon>
        <taxon>Basidiomycota</taxon>
        <taxon>Agaricomycotina</taxon>
        <taxon>Agaricomycetes</taxon>
        <taxon>Agaricomycetidae</taxon>
        <taxon>Agaricales</taxon>
        <taxon>Marasmiineae</taxon>
        <taxon>Mycenaceae</taxon>
        <taxon>Mycena</taxon>
    </lineage>
</organism>
<dbReference type="Proteomes" id="UP000623467">
    <property type="component" value="Unassembled WGS sequence"/>
</dbReference>
<sequence length="316" mass="34005">MLPIRALSTFLKPWIVRLQSAFPSRSTTSLRQVVPLHSFNRLSLNQTPAPFAATLLMHTQPNISLLHDFVFQQHTTVKMCEPVSLGLLYPVSLGLVYLYMTRKPDARRQPSSSPVTHSRPSNVPHASEDADLPLAIALSLEEAKACVPAIVDTPSTANTFATMGTLESVSESCTNAVSFGHSAHAMMDPIEGVVDSQRSVDCPRYHECNGATGVGGPGEGPYPHSMNIYNSILSIAGGTGGNGGAGGFIGGNGGTGQGPILRFMRRLFPRRMRRLFPRRRAPPQAPQQRIALPSQISLSLFALPGLYALPEPDDNA</sequence>
<protein>
    <submittedName>
        <fullName evidence="2">Uncharacterized protein</fullName>
    </submittedName>
</protein>
<keyword evidence="3" id="KW-1185">Reference proteome</keyword>